<dbReference type="GO" id="GO:0046872">
    <property type="term" value="F:metal ion binding"/>
    <property type="evidence" value="ECO:0007669"/>
    <property type="project" value="UniProtKB-KW"/>
</dbReference>
<dbReference type="SUPFAM" id="SSF52768">
    <property type="entry name" value="Arginase/deacetylase"/>
    <property type="match status" value="1"/>
</dbReference>
<dbReference type="InterPro" id="IPR035979">
    <property type="entry name" value="RBD_domain_sf"/>
</dbReference>
<dbReference type="GO" id="GO:0003723">
    <property type="term" value="F:RNA binding"/>
    <property type="evidence" value="ECO:0007669"/>
    <property type="project" value="UniProtKB-UniRule"/>
</dbReference>
<feature type="domain" description="RRM" evidence="16">
    <location>
        <begin position="671"/>
        <end position="756"/>
    </location>
</feature>
<dbReference type="InterPro" id="IPR000504">
    <property type="entry name" value="RRM_dom"/>
</dbReference>
<keyword evidence="18" id="KW-1185">Reference proteome</keyword>
<dbReference type="GO" id="GO:0000118">
    <property type="term" value="C:histone deacetylase complex"/>
    <property type="evidence" value="ECO:0007669"/>
    <property type="project" value="TreeGrafter"/>
</dbReference>
<evidence type="ECO:0000313" key="17">
    <source>
        <dbReference type="EMBL" id="KAK1305877.1"/>
    </source>
</evidence>
<name>A0AAV9DX23_ACOCL</name>
<dbReference type="PANTHER" id="PTHR10625:SF25">
    <property type="entry name" value="HISTONE DEACETYLASE 18-RELATED"/>
    <property type="match status" value="1"/>
</dbReference>
<keyword evidence="11" id="KW-0804">Transcription</keyword>
<feature type="region of interest" description="Disordered" evidence="15">
    <location>
        <begin position="413"/>
        <end position="435"/>
    </location>
</feature>
<protein>
    <recommendedName>
        <fullName evidence="4">histone deacetylase</fullName>
        <ecNumber evidence="4">3.5.1.98</ecNumber>
    </recommendedName>
</protein>
<evidence type="ECO:0000256" key="12">
    <source>
        <dbReference type="ARBA" id="ARBA00023242"/>
    </source>
</evidence>
<reference evidence="17" key="1">
    <citation type="journal article" date="2023" name="Nat. Commun.">
        <title>Diploid and tetraploid genomes of Acorus and the evolution of monocots.</title>
        <authorList>
            <person name="Ma L."/>
            <person name="Liu K.W."/>
            <person name="Li Z."/>
            <person name="Hsiao Y.Y."/>
            <person name="Qi Y."/>
            <person name="Fu T."/>
            <person name="Tang G.D."/>
            <person name="Zhang D."/>
            <person name="Sun W.H."/>
            <person name="Liu D.K."/>
            <person name="Li Y."/>
            <person name="Chen G.Z."/>
            <person name="Liu X.D."/>
            <person name="Liao X.Y."/>
            <person name="Jiang Y.T."/>
            <person name="Yu X."/>
            <person name="Hao Y."/>
            <person name="Huang J."/>
            <person name="Zhao X.W."/>
            <person name="Ke S."/>
            <person name="Chen Y.Y."/>
            <person name="Wu W.L."/>
            <person name="Hsu J.L."/>
            <person name="Lin Y.F."/>
            <person name="Huang M.D."/>
            <person name="Li C.Y."/>
            <person name="Huang L."/>
            <person name="Wang Z.W."/>
            <person name="Zhao X."/>
            <person name="Zhong W.Y."/>
            <person name="Peng D.H."/>
            <person name="Ahmad S."/>
            <person name="Lan S."/>
            <person name="Zhang J.S."/>
            <person name="Tsai W.C."/>
            <person name="Van de Peer Y."/>
            <person name="Liu Z.J."/>
        </authorList>
    </citation>
    <scope>NUCLEOTIDE SEQUENCE</scope>
    <source>
        <strain evidence="17">CP</strain>
    </source>
</reference>
<evidence type="ECO:0000256" key="3">
    <source>
        <dbReference type="ARBA" id="ARBA00007738"/>
    </source>
</evidence>
<comment type="catalytic activity">
    <reaction evidence="13">
        <text>N(6)-acetyl-L-lysyl-[histone] + H2O = L-lysyl-[histone] + acetate</text>
        <dbReference type="Rhea" id="RHEA:58196"/>
        <dbReference type="Rhea" id="RHEA-COMP:9845"/>
        <dbReference type="Rhea" id="RHEA-COMP:11338"/>
        <dbReference type="ChEBI" id="CHEBI:15377"/>
        <dbReference type="ChEBI" id="CHEBI:29969"/>
        <dbReference type="ChEBI" id="CHEBI:30089"/>
        <dbReference type="ChEBI" id="CHEBI:61930"/>
        <dbReference type="EC" id="3.5.1.98"/>
    </reaction>
    <physiologicalReaction direction="left-to-right" evidence="13">
        <dbReference type="Rhea" id="RHEA:58197"/>
    </physiologicalReaction>
</comment>
<dbReference type="Pfam" id="PF00850">
    <property type="entry name" value="Hist_deacetyl"/>
    <property type="match status" value="1"/>
</dbReference>
<gene>
    <name evidence="17" type="primary">HDA5</name>
    <name evidence="17" type="ORF">QJS10_CPA10g01969</name>
</gene>
<dbReference type="GO" id="GO:0040029">
    <property type="term" value="P:epigenetic regulation of gene expression"/>
    <property type="evidence" value="ECO:0007669"/>
    <property type="project" value="TreeGrafter"/>
</dbReference>
<feature type="compositionally biased region" description="Basic and acidic residues" evidence="15">
    <location>
        <begin position="787"/>
        <end position="802"/>
    </location>
</feature>
<dbReference type="GO" id="GO:0141221">
    <property type="term" value="F:histone deacetylase activity, hydrolytic mechanism"/>
    <property type="evidence" value="ECO:0007669"/>
    <property type="project" value="UniProtKB-EC"/>
</dbReference>
<evidence type="ECO:0000256" key="11">
    <source>
        <dbReference type="ARBA" id="ARBA00023163"/>
    </source>
</evidence>
<evidence type="ECO:0000256" key="9">
    <source>
        <dbReference type="ARBA" id="ARBA00022853"/>
    </source>
</evidence>
<dbReference type="GO" id="GO:0050793">
    <property type="term" value="P:regulation of developmental process"/>
    <property type="evidence" value="ECO:0007669"/>
    <property type="project" value="UniProtKB-ARBA"/>
</dbReference>
<dbReference type="InterPro" id="IPR023696">
    <property type="entry name" value="Ureohydrolase_dom_sf"/>
</dbReference>
<dbReference type="SUPFAM" id="SSF54928">
    <property type="entry name" value="RNA-binding domain, RBD"/>
    <property type="match status" value="1"/>
</dbReference>
<evidence type="ECO:0000256" key="7">
    <source>
        <dbReference type="ARBA" id="ARBA00022801"/>
    </source>
</evidence>
<dbReference type="Gene3D" id="3.30.70.330">
    <property type="match status" value="1"/>
</dbReference>
<dbReference type="InterPro" id="IPR000286">
    <property type="entry name" value="HDACs"/>
</dbReference>
<evidence type="ECO:0000313" key="18">
    <source>
        <dbReference type="Proteomes" id="UP001180020"/>
    </source>
</evidence>
<keyword evidence="12" id="KW-0539">Nucleus</keyword>
<dbReference type="EC" id="3.5.1.98" evidence="4"/>
<reference evidence="17" key="2">
    <citation type="submission" date="2023-06" db="EMBL/GenBank/DDBJ databases">
        <authorList>
            <person name="Ma L."/>
            <person name="Liu K.-W."/>
            <person name="Li Z."/>
            <person name="Hsiao Y.-Y."/>
            <person name="Qi Y."/>
            <person name="Fu T."/>
            <person name="Tang G."/>
            <person name="Zhang D."/>
            <person name="Sun W.-H."/>
            <person name="Liu D.-K."/>
            <person name="Li Y."/>
            <person name="Chen G.-Z."/>
            <person name="Liu X.-D."/>
            <person name="Liao X.-Y."/>
            <person name="Jiang Y.-T."/>
            <person name="Yu X."/>
            <person name="Hao Y."/>
            <person name="Huang J."/>
            <person name="Zhao X.-W."/>
            <person name="Ke S."/>
            <person name="Chen Y.-Y."/>
            <person name="Wu W.-L."/>
            <person name="Hsu J.-L."/>
            <person name="Lin Y.-F."/>
            <person name="Huang M.-D."/>
            <person name="Li C.-Y."/>
            <person name="Huang L."/>
            <person name="Wang Z.-W."/>
            <person name="Zhao X."/>
            <person name="Zhong W.-Y."/>
            <person name="Peng D.-H."/>
            <person name="Ahmad S."/>
            <person name="Lan S."/>
            <person name="Zhang J.-S."/>
            <person name="Tsai W.-C."/>
            <person name="Van De Peer Y."/>
            <person name="Liu Z.-J."/>
        </authorList>
    </citation>
    <scope>NUCLEOTIDE SEQUENCE</scope>
    <source>
        <strain evidence="17">CP</strain>
        <tissue evidence="17">Leaves</tissue>
    </source>
</reference>
<evidence type="ECO:0000256" key="13">
    <source>
        <dbReference type="ARBA" id="ARBA00049416"/>
    </source>
</evidence>
<dbReference type="Pfam" id="PF00076">
    <property type="entry name" value="RRM_1"/>
    <property type="match status" value="1"/>
</dbReference>
<proteinExistence type="inferred from homology"/>
<keyword evidence="10" id="KW-0805">Transcription regulation</keyword>
<keyword evidence="9" id="KW-0156">Chromatin regulator</keyword>
<evidence type="ECO:0000256" key="1">
    <source>
        <dbReference type="ARBA" id="ARBA00001947"/>
    </source>
</evidence>
<keyword evidence="6" id="KW-0479">Metal-binding</keyword>
<evidence type="ECO:0000256" key="14">
    <source>
        <dbReference type="PROSITE-ProRule" id="PRU00176"/>
    </source>
</evidence>
<dbReference type="FunFam" id="3.40.800.20:FF:000014">
    <property type="entry name" value="Histone deacetylase 15"/>
    <property type="match status" value="1"/>
</dbReference>
<accession>A0AAV9DX23</accession>
<evidence type="ECO:0000256" key="4">
    <source>
        <dbReference type="ARBA" id="ARBA00012111"/>
    </source>
</evidence>
<dbReference type="SMART" id="SM00360">
    <property type="entry name" value="RRM"/>
    <property type="match status" value="1"/>
</dbReference>
<dbReference type="GO" id="GO:0005737">
    <property type="term" value="C:cytoplasm"/>
    <property type="evidence" value="ECO:0007669"/>
    <property type="project" value="UniProtKB-ARBA"/>
</dbReference>
<dbReference type="Proteomes" id="UP001180020">
    <property type="component" value="Unassembled WGS sequence"/>
</dbReference>
<comment type="subcellular location">
    <subcellularLocation>
        <location evidence="2">Nucleus</location>
    </subcellularLocation>
</comment>
<comment type="caution">
    <text evidence="17">The sequence shown here is derived from an EMBL/GenBank/DDBJ whole genome shotgun (WGS) entry which is preliminary data.</text>
</comment>
<dbReference type="EMBL" id="JAUJYO010000010">
    <property type="protein sequence ID" value="KAK1305877.1"/>
    <property type="molecule type" value="Genomic_DNA"/>
</dbReference>
<keyword evidence="8" id="KW-0862">Zinc</keyword>
<keyword evidence="5" id="KW-0678">Repressor</keyword>
<dbReference type="PRINTS" id="PR01270">
    <property type="entry name" value="HDASUPER"/>
</dbReference>
<evidence type="ECO:0000256" key="5">
    <source>
        <dbReference type="ARBA" id="ARBA00022491"/>
    </source>
</evidence>
<dbReference type="PROSITE" id="PS50102">
    <property type="entry name" value="RRM"/>
    <property type="match status" value="1"/>
</dbReference>
<dbReference type="AlphaFoldDB" id="A0AAV9DX23"/>
<dbReference type="Gene3D" id="3.40.800.20">
    <property type="entry name" value="Histone deacetylase domain"/>
    <property type="match status" value="1"/>
</dbReference>
<dbReference type="InterPro" id="IPR037138">
    <property type="entry name" value="His_deacetylse_dom_sf"/>
</dbReference>
<comment type="cofactor">
    <cofactor evidence="1">
        <name>Zn(2+)</name>
        <dbReference type="ChEBI" id="CHEBI:29105"/>
    </cofactor>
</comment>
<comment type="similarity">
    <text evidence="3">Belongs to the histone deacetylase family. HD type 2 subfamily.</text>
</comment>
<keyword evidence="7" id="KW-0378">Hydrolase</keyword>
<evidence type="ECO:0000256" key="6">
    <source>
        <dbReference type="ARBA" id="ARBA00022723"/>
    </source>
</evidence>
<feature type="region of interest" description="Disordered" evidence="15">
    <location>
        <begin position="770"/>
        <end position="802"/>
    </location>
</feature>
<evidence type="ECO:0000259" key="16">
    <source>
        <dbReference type="PROSITE" id="PS50102"/>
    </source>
</evidence>
<dbReference type="PANTHER" id="PTHR10625">
    <property type="entry name" value="HISTONE DEACETYLASE HDAC1-RELATED"/>
    <property type="match status" value="1"/>
</dbReference>
<evidence type="ECO:0000256" key="2">
    <source>
        <dbReference type="ARBA" id="ARBA00004123"/>
    </source>
</evidence>
<sequence length="802" mass="88464">MEPSDDHGRPRVGILYDERMCGHSTPSGEDHPENPNRIRAAWKKLESKGITKRCVVLRGREADDRLVEGVHTKKHVKLIKEVSSRKFDSRRRRIASGFNSIYLNHGSSESAFLAAGSVLEVSEKVATGELNSAIALVRPPGHHAESDKAMGFCLFNNIAIAASYLLNEKPELGVKRILIVDWDVHHGNGTQKMFWNDPRVLYFSVHRFDSGTFYPSGIDGSHIMIGEGPGAGYNINVPWEHGRCGDADYLAVWDHILIPVAKVYNPDIILISGGFDAAIRDPLGGCCITPYGYSIMMKKLMSFARGKIVMALEGGYNLNSLANSILACAITLLGGKVHGSLEIYPFESTWRVIQAPDWGSSSDSDAEKDDGSDALIDSSGITFDINVVDVNEDIIRPFAMLKVDEENHVKEIASNHSPACGSSNESTEGGHDEPAALSVHVPDNCSPWRSTFSKIDVWYASYGSNMWQKRFLCYIEGGQVEGMHIPCTGSLDKSLPKETKWKIVPHRLFFARSYSDTWGAGGVAFLHPESNVNEKTHVCMHKITLEQFNDVLLQENGSSQHSTMPLFDLSSLDSVAESKSMFMKALEGRWYSNVIYLGKDEGIPILTMTCPLESIEGFRSGELPVCAPSKKYADSLVRGLVKTGNNFLKLKPWNTSTARLQRQYKDIKSSFVLILHGLSRLDSSYQTDEQSLKEAFAQHGEVLEVRVIVDRETGRSRGFGFVTFGSAEEAQTAMSSQDGKFTSMDSLVQNLGYANVLSFSVHISDSTGYSGGASAGYEQNDQFNGSDNDKDNEPDDYANKRG</sequence>
<dbReference type="Gene3D" id="3.10.490.10">
    <property type="entry name" value="Gamma-glutamyl cyclotransferase-like"/>
    <property type="match status" value="1"/>
</dbReference>
<keyword evidence="14" id="KW-0694">RNA-binding</keyword>
<organism evidence="17 18">
    <name type="scientific">Acorus calamus</name>
    <name type="common">Sweet flag</name>
    <dbReference type="NCBI Taxonomy" id="4465"/>
    <lineage>
        <taxon>Eukaryota</taxon>
        <taxon>Viridiplantae</taxon>
        <taxon>Streptophyta</taxon>
        <taxon>Embryophyta</taxon>
        <taxon>Tracheophyta</taxon>
        <taxon>Spermatophyta</taxon>
        <taxon>Magnoliopsida</taxon>
        <taxon>Liliopsida</taxon>
        <taxon>Acoraceae</taxon>
        <taxon>Acorus</taxon>
    </lineage>
</organism>
<feature type="compositionally biased region" description="Polar residues" evidence="15">
    <location>
        <begin position="414"/>
        <end position="427"/>
    </location>
</feature>
<evidence type="ECO:0000256" key="8">
    <source>
        <dbReference type="ARBA" id="ARBA00022833"/>
    </source>
</evidence>
<evidence type="ECO:0000256" key="15">
    <source>
        <dbReference type="SAM" id="MobiDB-lite"/>
    </source>
</evidence>
<evidence type="ECO:0000256" key="10">
    <source>
        <dbReference type="ARBA" id="ARBA00023015"/>
    </source>
</evidence>
<dbReference type="InterPro" id="IPR012677">
    <property type="entry name" value="Nucleotide-bd_a/b_plait_sf"/>
</dbReference>
<dbReference type="InterPro" id="IPR023801">
    <property type="entry name" value="His_deacetylse_dom"/>
</dbReference>